<reference evidence="2 3" key="1">
    <citation type="submission" date="2019-03" db="EMBL/GenBank/DDBJ databases">
        <title>Luteimonas zhaokaii sp.nov., isolated from the rectal contents of Plateau pika in Yushu, Qinghai Province, China.</title>
        <authorList>
            <person name="Zhang G."/>
        </authorList>
    </citation>
    <scope>NUCLEOTIDE SEQUENCE [LARGE SCALE GENOMIC DNA]</scope>
    <source>
        <strain evidence="2 3">THG-MD21</strain>
    </source>
</reference>
<dbReference type="OrthoDB" id="5973611at2"/>
<evidence type="ECO:0000313" key="3">
    <source>
        <dbReference type="Proteomes" id="UP000295543"/>
    </source>
</evidence>
<dbReference type="Proteomes" id="UP000295543">
    <property type="component" value="Unassembled WGS sequence"/>
</dbReference>
<name>A0A4R5U972_9GAMM</name>
<keyword evidence="3" id="KW-1185">Reference proteome</keyword>
<sequence>MRHLSTACGLLAAVLIGCASGPAAAQAYNSFTLGAGFTPDPQTGNGETGGQTQATRFGPQCSGVIDSTPDHTIRVTSPLDLRLSVESTTDSTLVVVGPAGVFCDDDSAGQLDAQVDARLTPGDYAVYVGHIEQPGRYTLTLTETDGARASATGDGQYANFSLGAGFTPDPQVGAGETGGNVEASRYGAHCSGMIDTTPDHRLTITSTVALQLRVDSTTDSSLVVIGPGKVLCDDDGAGALDAQVVDTFRPGEYEIYVGHLGQAGTYRLEISETN</sequence>
<accession>A0A4R5U972</accession>
<feature type="signal peptide" evidence="1">
    <location>
        <begin position="1"/>
        <end position="25"/>
    </location>
</feature>
<dbReference type="RefSeq" id="WP_133393979.1">
    <property type="nucleotide sequence ID" value="NZ_SMTG01000004.1"/>
</dbReference>
<dbReference type="EMBL" id="SMTG01000004">
    <property type="protein sequence ID" value="TDK30923.1"/>
    <property type="molecule type" value="Genomic_DNA"/>
</dbReference>
<comment type="caution">
    <text evidence="2">The sequence shown here is derived from an EMBL/GenBank/DDBJ whole genome shotgun (WGS) entry which is preliminary data.</text>
</comment>
<evidence type="ECO:0000313" key="2">
    <source>
        <dbReference type="EMBL" id="TDK30923.1"/>
    </source>
</evidence>
<feature type="chain" id="PRO_5020474470" description="Peptidase C-terminal archaeal/bacterial domain-containing protein" evidence="1">
    <location>
        <begin position="26"/>
        <end position="274"/>
    </location>
</feature>
<dbReference type="AlphaFoldDB" id="A0A4R5U972"/>
<proteinExistence type="predicted"/>
<gene>
    <name evidence="2" type="ORF">E2F49_11330</name>
</gene>
<dbReference type="PROSITE" id="PS51257">
    <property type="entry name" value="PROKAR_LIPOPROTEIN"/>
    <property type="match status" value="1"/>
</dbReference>
<organism evidence="2 3">
    <name type="scientific">Luteimonas terrae</name>
    <dbReference type="NCBI Taxonomy" id="1530191"/>
    <lineage>
        <taxon>Bacteria</taxon>
        <taxon>Pseudomonadati</taxon>
        <taxon>Pseudomonadota</taxon>
        <taxon>Gammaproteobacteria</taxon>
        <taxon>Lysobacterales</taxon>
        <taxon>Lysobacteraceae</taxon>
        <taxon>Luteimonas</taxon>
    </lineage>
</organism>
<evidence type="ECO:0008006" key="4">
    <source>
        <dbReference type="Google" id="ProtNLM"/>
    </source>
</evidence>
<keyword evidence="1" id="KW-0732">Signal</keyword>
<protein>
    <recommendedName>
        <fullName evidence="4">Peptidase C-terminal archaeal/bacterial domain-containing protein</fullName>
    </recommendedName>
</protein>
<evidence type="ECO:0000256" key="1">
    <source>
        <dbReference type="SAM" id="SignalP"/>
    </source>
</evidence>